<evidence type="ECO:0000256" key="6">
    <source>
        <dbReference type="SAM" id="Phobius"/>
    </source>
</evidence>
<feature type="transmembrane region" description="Helical" evidence="6">
    <location>
        <begin position="438"/>
        <end position="459"/>
    </location>
</feature>
<dbReference type="PROSITE" id="PS00216">
    <property type="entry name" value="SUGAR_TRANSPORT_1"/>
    <property type="match status" value="1"/>
</dbReference>
<evidence type="ECO:0000256" key="5">
    <source>
        <dbReference type="ARBA" id="ARBA00023136"/>
    </source>
</evidence>
<accession>A0A2L1GKP6</accession>
<reference evidence="8 9" key="1">
    <citation type="journal article" date="2018" name="MBio">
        <title>Insights into the evolution of host association through the isolation and characterization of a novel human periodontal pathobiont, Desulfobulbus oralis.</title>
        <authorList>
            <person name="Cross K.L."/>
            <person name="Chirania P."/>
            <person name="Xiong W."/>
            <person name="Beall C.J."/>
            <person name="Elkins J.G."/>
            <person name="Giannone R.J."/>
            <person name="Griffen A.L."/>
            <person name="Guss A.M."/>
            <person name="Hettich R.L."/>
            <person name="Joshi S.S."/>
            <person name="Mokrzan E.M."/>
            <person name="Martin R.K."/>
            <person name="Zhulin I.B."/>
            <person name="Leys E.J."/>
            <person name="Podar M."/>
        </authorList>
    </citation>
    <scope>NUCLEOTIDE SEQUENCE [LARGE SCALE GENOMIC DNA]</scope>
    <source>
        <strain evidence="8 9">ORNL</strain>
    </source>
</reference>
<dbReference type="EMBL" id="CP021255">
    <property type="protein sequence ID" value="AVD70239.1"/>
    <property type="molecule type" value="Genomic_DNA"/>
</dbReference>
<feature type="transmembrane region" description="Helical" evidence="6">
    <location>
        <begin position="299"/>
        <end position="321"/>
    </location>
</feature>
<feature type="transmembrane region" description="Helical" evidence="6">
    <location>
        <begin position="116"/>
        <end position="134"/>
    </location>
</feature>
<dbReference type="InterPro" id="IPR005829">
    <property type="entry name" value="Sugar_transporter_CS"/>
</dbReference>
<evidence type="ECO:0000256" key="1">
    <source>
        <dbReference type="ARBA" id="ARBA00004141"/>
    </source>
</evidence>
<feature type="transmembrane region" description="Helical" evidence="6">
    <location>
        <begin position="268"/>
        <end position="293"/>
    </location>
</feature>
<feature type="domain" description="Major facilitator superfamily (MFS) profile" evidence="7">
    <location>
        <begin position="18"/>
        <end position="472"/>
    </location>
</feature>
<dbReference type="GO" id="GO:0016020">
    <property type="term" value="C:membrane"/>
    <property type="evidence" value="ECO:0007669"/>
    <property type="project" value="UniProtKB-SubCell"/>
</dbReference>
<evidence type="ECO:0000256" key="3">
    <source>
        <dbReference type="ARBA" id="ARBA00022692"/>
    </source>
</evidence>
<feature type="transmembrane region" description="Helical" evidence="6">
    <location>
        <begin position="333"/>
        <end position="352"/>
    </location>
</feature>
<evidence type="ECO:0000259" key="7">
    <source>
        <dbReference type="PROSITE" id="PS50850"/>
    </source>
</evidence>
<dbReference type="SUPFAM" id="SSF103473">
    <property type="entry name" value="MFS general substrate transporter"/>
    <property type="match status" value="1"/>
</dbReference>
<dbReference type="AlphaFoldDB" id="A0A2L1GKP6"/>
<feature type="transmembrane region" description="Helical" evidence="6">
    <location>
        <begin position="59"/>
        <end position="77"/>
    </location>
</feature>
<keyword evidence="4 6" id="KW-1133">Transmembrane helix</keyword>
<dbReference type="KEGG" id="deo:CAY53_01045"/>
<feature type="transmembrane region" description="Helical" evidence="6">
    <location>
        <begin position="173"/>
        <end position="192"/>
    </location>
</feature>
<dbReference type="Gene3D" id="1.20.1250.20">
    <property type="entry name" value="MFS general substrate transporter like domains"/>
    <property type="match status" value="1"/>
</dbReference>
<dbReference type="PANTHER" id="PTHR42718:SF9">
    <property type="entry name" value="MAJOR FACILITATOR SUPERFAMILY MULTIDRUG TRANSPORTER MFSC"/>
    <property type="match status" value="1"/>
</dbReference>
<feature type="transmembrane region" description="Helical" evidence="6">
    <location>
        <begin position="230"/>
        <end position="247"/>
    </location>
</feature>
<feature type="transmembrane region" description="Helical" evidence="6">
    <location>
        <begin position="89"/>
        <end position="110"/>
    </location>
</feature>
<dbReference type="PROSITE" id="PS50850">
    <property type="entry name" value="MFS"/>
    <property type="match status" value="1"/>
</dbReference>
<evidence type="ECO:0000313" key="8">
    <source>
        <dbReference type="EMBL" id="AVD70239.1"/>
    </source>
</evidence>
<sequence>MHNPAPPVTADTAQERSALLVCALTSFLGPFGVSAINVALPAMQAELHLKTVTLTWVPTMYMLVMAIALVPLGALADRLGRKKIFGMGLWLYTLASLLGAVAHHAAPLLICRGLQGVGAGMFISTGMAILTSVFPPKRRGRVIGIYVAAVYIGLSAGPFVGGLLTGFWGWRCLFWLMLPLGAFCLVLMRCYLKGEWQNPDSSPFDLAGCVLYALAIAALVYGASISATRAGQVLLAAGLLCGVAFVLHQYKSRHPVLDLRLFTANRSFAFSSFAALFNYSATYAVTFTMSLYLQYIQAMTPQAAGALLVAQPAVMALGSPLVGRLSERVPARLLSSAGMLLTTIGIACYTQLGLHTPKSWIFCNLLLIGTGFALFSSPNISAIMGAVDRSQYGVASGVAAIMRLLGQMTSMAMATVVLSLLLGNVAITPALYPRFLGAIHVVFCCSAVFCSLGLCCSLARGGQGDHKKGPAI</sequence>
<organism evidence="8 9">
    <name type="scientific">Desulfobulbus oralis</name>
    <dbReference type="NCBI Taxonomy" id="1986146"/>
    <lineage>
        <taxon>Bacteria</taxon>
        <taxon>Pseudomonadati</taxon>
        <taxon>Thermodesulfobacteriota</taxon>
        <taxon>Desulfobulbia</taxon>
        <taxon>Desulfobulbales</taxon>
        <taxon>Desulfobulbaceae</taxon>
        <taxon>Desulfobulbus</taxon>
    </lineage>
</organism>
<protein>
    <submittedName>
        <fullName evidence="8">MFS transporter</fullName>
    </submittedName>
</protein>
<feature type="transmembrane region" description="Helical" evidence="6">
    <location>
        <begin position="146"/>
        <end position="167"/>
    </location>
</feature>
<feature type="transmembrane region" description="Helical" evidence="6">
    <location>
        <begin position="411"/>
        <end position="432"/>
    </location>
</feature>
<dbReference type="CDD" id="cd17321">
    <property type="entry name" value="MFS_MMR_MDR_like"/>
    <property type="match status" value="1"/>
</dbReference>
<dbReference type="Gene3D" id="1.20.1720.10">
    <property type="entry name" value="Multidrug resistance protein D"/>
    <property type="match status" value="1"/>
</dbReference>
<evidence type="ECO:0000313" key="9">
    <source>
        <dbReference type="Proteomes" id="UP000239867"/>
    </source>
</evidence>
<proteinExistence type="predicted"/>
<dbReference type="InterPro" id="IPR020846">
    <property type="entry name" value="MFS_dom"/>
</dbReference>
<dbReference type="PANTHER" id="PTHR42718">
    <property type="entry name" value="MAJOR FACILITATOR SUPERFAMILY MULTIDRUG TRANSPORTER MFSC"/>
    <property type="match status" value="1"/>
</dbReference>
<dbReference type="OrthoDB" id="9812221at2"/>
<dbReference type="PRINTS" id="PR01036">
    <property type="entry name" value="TCRTETB"/>
</dbReference>
<keyword evidence="5 6" id="KW-0472">Membrane</keyword>
<keyword evidence="2" id="KW-0813">Transport</keyword>
<evidence type="ECO:0000256" key="2">
    <source>
        <dbReference type="ARBA" id="ARBA00022448"/>
    </source>
</evidence>
<dbReference type="GO" id="GO:0022857">
    <property type="term" value="F:transmembrane transporter activity"/>
    <property type="evidence" value="ECO:0007669"/>
    <property type="project" value="InterPro"/>
</dbReference>
<dbReference type="InterPro" id="IPR036259">
    <property type="entry name" value="MFS_trans_sf"/>
</dbReference>
<dbReference type="Pfam" id="PF07690">
    <property type="entry name" value="MFS_1"/>
    <property type="match status" value="1"/>
</dbReference>
<keyword evidence="3 6" id="KW-0812">Transmembrane</keyword>
<dbReference type="RefSeq" id="WP_104935564.1">
    <property type="nucleotide sequence ID" value="NZ_CP021255.1"/>
</dbReference>
<gene>
    <name evidence="8" type="ORF">CAY53_01045</name>
</gene>
<evidence type="ECO:0000256" key="4">
    <source>
        <dbReference type="ARBA" id="ARBA00022989"/>
    </source>
</evidence>
<dbReference type="Proteomes" id="UP000239867">
    <property type="component" value="Chromosome"/>
</dbReference>
<dbReference type="InterPro" id="IPR011701">
    <property type="entry name" value="MFS"/>
</dbReference>
<name>A0A2L1GKP6_9BACT</name>
<comment type="subcellular location">
    <subcellularLocation>
        <location evidence="1">Membrane</location>
        <topology evidence="1">Multi-pass membrane protein</topology>
    </subcellularLocation>
</comment>
<keyword evidence="9" id="KW-1185">Reference proteome</keyword>
<feature type="transmembrane region" description="Helical" evidence="6">
    <location>
        <begin position="204"/>
        <end position="224"/>
    </location>
</feature>